<keyword evidence="1" id="KW-0812">Transmembrane</keyword>
<accession>A0AAU9EXX3</accession>
<sequence>MEPIVSLPHLELKLTLNKQFTPKMSALLGFVITFLALSVALGSATSAKIPEFIKSMKCADCSMNKDCDIETTGFYCPLDVDRVEIHYNPDGNISTGLGYLADCMAPHYYFYNKKSISHICCFWSPVIGCRQVRNLGAQKAPCDTCANWNWSPNLHHVGCPCQEKEGTKRKKKKGKGSSTKLTHCGIVSMIVIHLVQQMICQPLLLKQ</sequence>
<proteinExistence type="predicted"/>
<keyword evidence="1" id="KW-0472">Membrane</keyword>
<evidence type="ECO:0000313" key="3">
    <source>
        <dbReference type="Proteomes" id="UP001500889"/>
    </source>
</evidence>
<dbReference type="AlphaFoldDB" id="A0AAU9EXX3"/>
<organism evidence="2 3">
    <name type="scientific">Drosophila madeirensis</name>
    <name type="common">Fruit fly</name>
    <dbReference type="NCBI Taxonomy" id="30013"/>
    <lineage>
        <taxon>Eukaryota</taxon>
        <taxon>Metazoa</taxon>
        <taxon>Ecdysozoa</taxon>
        <taxon>Arthropoda</taxon>
        <taxon>Hexapoda</taxon>
        <taxon>Insecta</taxon>
        <taxon>Pterygota</taxon>
        <taxon>Neoptera</taxon>
        <taxon>Endopterygota</taxon>
        <taxon>Diptera</taxon>
        <taxon>Brachycera</taxon>
        <taxon>Muscomorpha</taxon>
        <taxon>Ephydroidea</taxon>
        <taxon>Drosophilidae</taxon>
        <taxon>Drosophila</taxon>
        <taxon>Sophophora</taxon>
    </lineage>
</organism>
<protein>
    <submittedName>
        <fullName evidence="2">Uncharacterized protein</fullName>
    </submittedName>
</protein>
<gene>
    <name evidence="2" type="ORF">DMAD_09961</name>
</gene>
<evidence type="ECO:0000313" key="2">
    <source>
        <dbReference type="EMBL" id="BFF91743.1"/>
    </source>
</evidence>
<keyword evidence="1" id="KW-1133">Transmembrane helix</keyword>
<keyword evidence="3" id="KW-1185">Reference proteome</keyword>
<dbReference type="Proteomes" id="UP001500889">
    <property type="component" value="Chromosome O"/>
</dbReference>
<dbReference type="EMBL" id="AP029263">
    <property type="protein sequence ID" value="BFF91743.1"/>
    <property type="molecule type" value="Genomic_DNA"/>
</dbReference>
<feature type="transmembrane region" description="Helical" evidence="1">
    <location>
        <begin position="26"/>
        <end position="47"/>
    </location>
</feature>
<evidence type="ECO:0000256" key="1">
    <source>
        <dbReference type="SAM" id="Phobius"/>
    </source>
</evidence>
<name>A0AAU9EXX3_DROMD</name>
<reference evidence="2 3" key="1">
    <citation type="submission" date="2024-02" db="EMBL/GenBank/DDBJ databases">
        <title>A chromosome-level genome assembly of Drosophila madeirensis, a fruit fly species endemic to Madeira island.</title>
        <authorList>
            <person name="Tomihara K."/>
            <person name="Llopart A."/>
            <person name="Yamamoto D."/>
        </authorList>
    </citation>
    <scope>NUCLEOTIDE SEQUENCE [LARGE SCALE GENOMIC DNA]</scope>
    <source>
        <strain evidence="2 3">RF1</strain>
    </source>
</reference>